<dbReference type="Gene3D" id="3.40.50.720">
    <property type="entry name" value="NAD(P)-binding Rossmann-like Domain"/>
    <property type="match status" value="1"/>
</dbReference>
<keyword evidence="2 3" id="KW-0560">Oxidoreductase</keyword>
<gene>
    <name evidence="3" type="ORF">Dform_01655</name>
</gene>
<evidence type="ECO:0000256" key="1">
    <source>
        <dbReference type="ARBA" id="ARBA00006484"/>
    </source>
</evidence>
<dbReference type="PANTHER" id="PTHR43639:SF1">
    <property type="entry name" value="SHORT-CHAIN DEHYDROGENASE_REDUCTASE FAMILY PROTEIN"/>
    <property type="match status" value="1"/>
</dbReference>
<evidence type="ECO:0000313" key="4">
    <source>
        <dbReference type="Proteomes" id="UP000185934"/>
    </source>
</evidence>
<dbReference type="EC" id="1.1.1.125" evidence="3"/>
<sequence>MDKSIRELFDLSGKVAIVTGGAQGIGKGIALRLAEAGASVAVSDINLESAQATVGEMKKMGYKAVAVQSDISKVAEAERTVQETVKHFGDLHILVNNAGVYPFASTETMTEATWDKTLNINLKGLMFFSQAAVRAMAAKGHGGKIVNIASVDGLHPTGNLLSYDASKGGVIMLTKALAKDLAPKGINVNAIAPGAIVTPGASGGLAGMSQEQIDAVTKAFLATIPMGRQGTPDDIGRVALFLASDAADYITGSVVVADGGYLVG</sequence>
<dbReference type="Proteomes" id="UP000185934">
    <property type="component" value="Chromosome"/>
</dbReference>
<dbReference type="RefSeq" id="WP_076004583.1">
    <property type="nucleotide sequence ID" value="NZ_CP018258.1"/>
</dbReference>
<dbReference type="OrthoDB" id="9779552at2"/>
<keyword evidence="4" id="KW-1185">Reference proteome</keyword>
<dbReference type="InterPro" id="IPR036291">
    <property type="entry name" value="NAD(P)-bd_dom_sf"/>
</dbReference>
<dbReference type="KEGG" id="dfo:Dform_01655"/>
<dbReference type="FunFam" id="3.40.50.720:FF:000084">
    <property type="entry name" value="Short-chain dehydrogenase reductase"/>
    <property type="match status" value="1"/>
</dbReference>
<dbReference type="InterPro" id="IPR002347">
    <property type="entry name" value="SDR_fam"/>
</dbReference>
<dbReference type="CDD" id="cd05233">
    <property type="entry name" value="SDR_c"/>
    <property type="match status" value="1"/>
</dbReference>
<dbReference type="AlphaFoldDB" id="A0A1P8F931"/>
<dbReference type="NCBIfam" id="NF005559">
    <property type="entry name" value="PRK07231.1"/>
    <property type="match status" value="1"/>
</dbReference>
<dbReference type="GO" id="GO:0008678">
    <property type="term" value="F:2-deoxy-D-gluconate 3-dehydrogenase activity"/>
    <property type="evidence" value="ECO:0007669"/>
    <property type="project" value="UniProtKB-EC"/>
</dbReference>
<dbReference type="SUPFAM" id="SSF51735">
    <property type="entry name" value="NAD(P)-binding Rossmann-fold domains"/>
    <property type="match status" value="1"/>
</dbReference>
<proteinExistence type="inferred from homology"/>
<evidence type="ECO:0000256" key="2">
    <source>
        <dbReference type="ARBA" id="ARBA00023002"/>
    </source>
</evidence>
<reference evidence="4" key="1">
    <citation type="submission" date="2016-11" db="EMBL/GenBank/DDBJ databases">
        <title>Dehalogenimonas formicexedens sp. nov., a chlorinated alkane respiring bacterium isolated from contaminated groundwater.</title>
        <authorList>
            <person name="Key T.A."/>
            <person name="Bowman K.S."/>
            <person name="Lee I."/>
            <person name="Chun J."/>
            <person name="Albuquerque L."/>
            <person name="da Costa M.S."/>
            <person name="Rainey F.A."/>
            <person name="Moe W.M."/>
        </authorList>
    </citation>
    <scope>NUCLEOTIDE SEQUENCE [LARGE SCALE GENOMIC DNA]</scope>
    <source>
        <strain evidence="4">NSZ-14</strain>
    </source>
</reference>
<comment type="similarity">
    <text evidence="1">Belongs to the short-chain dehydrogenases/reductases (SDR) family.</text>
</comment>
<name>A0A1P8F931_9CHLR</name>
<organism evidence="3 4">
    <name type="scientific">Dehalogenimonas formicexedens</name>
    <dbReference type="NCBI Taxonomy" id="1839801"/>
    <lineage>
        <taxon>Bacteria</taxon>
        <taxon>Bacillati</taxon>
        <taxon>Chloroflexota</taxon>
        <taxon>Dehalococcoidia</taxon>
        <taxon>Dehalococcoidales</taxon>
        <taxon>Dehalococcoidaceae</taxon>
        <taxon>Dehalogenimonas</taxon>
    </lineage>
</organism>
<dbReference type="PRINTS" id="PR00080">
    <property type="entry name" value="SDRFAMILY"/>
</dbReference>
<protein>
    <submittedName>
        <fullName evidence="3">2-deoxy-D-gluconate 3-dehydrogenase</fullName>
        <ecNumber evidence="3">1.1.1.125</ecNumber>
    </submittedName>
</protein>
<dbReference type="PANTHER" id="PTHR43639">
    <property type="entry name" value="OXIDOREDUCTASE, SHORT-CHAIN DEHYDROGENASE/REDUCTASE FAMILY (AFU_ORTHOLOGUE AFUA_5G02870)"/>
    <property type="match status" value="1"/>
</dbReference>
<dbReference type="PRINTS" id="PR00081">
    <property type="entry name" value="GDHRDH"/>
</dbReference>
<dbReference type="STRING" id="1839801.Dform_01655"/>
<dbReference type="Pfam" id="PF13561">
    <property type="entry name" value="adh_short_C2"/>
    <property type="match status" value="1"/>
</dbReference>
<evidence type="ECO:0000313" key="3">
    <source>
        <dbReference type="EMBL" id="APV44976.1"/>
    </source>
</evidence>
<accession>A0A1P8F931</accession>
<dbReference type="EMBL" id="CP018258">
    <property type="protein sequence ID" value="APV44976.1"/>
    <property type="molecule type" value="Genomic_DNA"/>
</dbReference>